<dbReference type="AlphaFoldDB" id="A0A6M2DR27"/>
<evidence type="ECO:0000256" key="3">
    <source>
        <dbReference type="RuleBase" id="RU365003"/>
    </source>
</evidence>
<dbReference type="GO" id="GO:0007031">
    <property type="term" value="P:peroxisome organization"/>
    <property type="evidence" value="ECO:0007669"/>
    <property type="project" value="UniProtKB-KW"/>
</dbReference>
<dbReference type="PANTHER" id="PTHR13299">
    <property type="entry name" value="PEROXISOMAL MEMBRANE PROTEIN PEX16"/>
    <property type="match status" value="1"/>
</dbReference>
<evidence type="ECO:0000256" key="2">
    <source>
        <dbReference type="ARBA" id="ARBA00018577"/>
    </source>
</evidence>
<evidence type="ECO:0000313" key="4">
    <source>
        <dbReference type="EMBL" id="NOV48663.1"/>
    </source>
</evidence>
<evidence type="ECO:0000256" key="1">
    <source>
        <dbReference type="ARBA" id="ARBA00009505"/>
    </source>
</evidence>
<sequence length="332" mass="39119">MSNKISLYDLYNSYEKWVSTHPHLVNDVETIVKWVSYFIAGRMNTSNVVTELIYSLSNLLVLFNDRIIHKSRKVNYKPDEVTKLKLMLTTVEYCEVFIELSIERYLGSKAKWIVITLLQVYKCLGRLILLYYYNEEIIPSPPVPPLQRRKEIESNIETIPETSLTFTLKRSGRVIRKIDAAPPKELRTWRPPERTESIKLKSNTKYLVKAETIYVMKPLVHLAAMRYFGRESWKMWLVSFGFDIASLRMFSQATVKHKVILTKQQKLELSRRCLMLFMYLMRSPCYDKYTKQALLNSLTAIGNKIPFANSIIVPLLQYLPHWQKTYFYNWSG</sequence>
<proteinExistence type="inferred from homology"/>
<dbReference type="InterPro" id="IPR013919">
    <property type="entry name" value="Pex16"/>
</dbReference>
<dbReference type="EMBL" id="GIIL01004937">
    <property type="protein sequence ID" value="NOV48663.1"/>
    <property type="molecule type" value="Transcribed_RNA"/>
</dbReference>
<keyword evidence="3" id="KW-0576">Peroxisome</keyword>
<comment type="similarity">
    <text evidence="1 3">Belongs to the peroxin-16 family.</text>
</comment>
<accession>A0A6M2DR27</accession>
<comment type="subcellular location">
    <subcellularLocation>
        <location evidence="3">Peroxisome membrane</location>
    </subcellularLocation>
</comment>
<protein>
    <recommendedName>
        <fullName evidence="2 3">Peroxisomal membrane protein PEX16</fullName>
    </recommendedName>
</protein>
<reference evidence="4" key="1">
    <citation type="submission" date="2020-03" db="EMBL/GenBank/DDBJ databases">
        <title>Transcriptomic Profiling of the Digestive Tract of the Rat Flea, Xenopsylla cheopis, Following Blood Feeding and Infection with Yersinia pestis.</title>
        <authorList>
            <person name="Bland D.M."/>
            <person name="Martens C.A."/>
            <person name="Virtaneva K."/>
            <person name="Kanakabandi K."/>
            <person name="Long D."/>
            <person name="Rosenke R."/>
            <person name="Saturday G.A."/>
            <person name="Hoyt F.H."/>
            <person name="Bruno D.P."/>
            <person name="Ribeiro J.M.C."/>
            <person name="Hinnebusch J."/>
        </authorList>
    </citation>
    <scope>NUCLEOTIDE SEQUENCE</scope>
</reference>
<organism evidence="4">
    <name type="scientific">Xenopsylla cheopis</name>
    <name type="common">Oriental rat flea</name>
    <name type="synonym">Pulex cheopis</name>
    <dbReference type="NCBI Taxonomy" id="163159"/>
    <lineage>
        <taxon>Eukaryota</taxon>
        <taxon>Metazoa</taxon>
        <taxon>Ecdysozoa</taxon>
        <taxon>Arthropoda</taxon>
        <taxon>Hexapoda</taxon>
        <taxon>Insecta</taxon>
        <taxon>Pterygota</taxon>
        <taxon>Neoptera</taxon>
        <taxon>Endopterygota</taxon>
        <taxon>Siphonaptera</taxon>
        <taxon>Pulicidae</taxon>
        <taxon>Xenopsyllinae</taxon>
        <taxon>Xenopsylla</taxon>
    </lineage>
</organism>
<keyword evidence="3" id="KW-0962">Peroxisome biogenesis</keyword>
<dbReference type="PANTHER" id="PTHR13299:SF0">
    <property type="entry name" value="PEROXISOMAL MEMBRANE PROTEIN PEX16"/>
    <property type="match status" value="1"/>
</dbReference>
<dbReference type="Pfam" id="PF08610">
    <property type="entry name" value="Pex16"/>
    <property type="match status" value="1"/>
</dbReference>
<name>A0A6M2DR27_XENCH</name>
<dbReference type="GO" id="GO:0005778">
    <property type="term" value="C:peroxisomal membrane"/>
    <property type="evidence" value="ECO:0007669"/>
    <property type="project" value="UniProtKB-SubCell"/>
</dbReference>